<dbReference type="Proteomes" id="UP000664800">
    <property type="component" value="Unassembled WGS sequence"/>
</dbReference>
<organism evidence="2 3">
    <name type="scientific">Thiomonas arsenitoxydans (strain DSM 22701 / CIP 110005 / 3As)</name>
    <dbReference type="NCBI Taxonomy" id="426114"/>
    <lineage>
        <taxon>Bacteria</taxon>
        <taxon>Pseudomonadati</taxon>
        <taxon>Pseudomonadota</taxon>
        <taxon>Betaproteobacteria</taxon>
        <taxon>Burkholderiales</taxon>
        <taxon>Thiomonas</taxon>
    </lineage>
</organism>
<proteinExistence type="predicted"/>
<dbReference type="NCBIfam" id="TIGR02780">
    <property type="entry name" value="TrbJ_Ti"/>
    <property type="match status" value="1"/>
</dbReference>
<keyword evidence="1" id="KW-0732">Signal</keyword>
<gene>
    <name evidence="2" type="primary">trbJ</name>
    <name evidence="2" type="ORF">J0I24_09600</name>
</gene>
<feature type="signal peptide" evidence="1">
    <location>
        <begin position="1"/>
        <end position="26"/>
    </location>
</feature>
<feature type="chain" id="PRO_5034520824" evidence="1">
    <location>
        <begin position="27"/>
        <end position="232"/>
    </location>
</feature>
<reference evidence="2" key="1">
    <citation type="submission" date="2021-02" db="EMBL/GenBank/DDBJ databases">
        <title>Thiocyanate and organic carbon inputs drive convergent selection for specific autotrophic Afipia and Thiobacillus strains within complex microbiomes.</title>
        <authorList>
            <person name="Huddy R.J."/>
            <person name="Sachdeva R."/>
            <person name="Kadzinga F."/>
            <person name="Kantor R.S."/>
            <person name="Harrison S.T.L."/>
            <person name="Banfield J.F."/>
        </authorList>
    </citation>
    <scope>NUCLEOTIDE SEQUENCE</scope>
    <source>
        <strain evidence="2">SCN18_13_7_16_R3_B_64_19</strain>
    </source>
</reference>
<protein>
    <submittedName>
        <fullName evidence="2">P-type conjugative transfer protein TrbJ</fullName>
    </submittedName>
</protein>
<dbReference type="AlphaFoldDB" id="A0A8I1SXF2"/>
<evidence type="ECO:0000256" key="1">
    <source>
        <dbReference type="SAM" id="SignalP"/>
    </source>
</evidence>
<dbReference type="RefSeq" id="WP_276730491.1">
    <property type="nucleotide sequence ID" value="NZ_JAFKMR010000018.1"/>
</dbReference>
<name>A0A8I1SXF2_THIA3</name>
<comment type="caution">
    <text evidence="2">The sequence shown here is derived from an EMBL/GenBank/DDBJ whole genome shotgun (WGS) entry which is preliminary data.</text>
</comment>
<evidence type="ECO:0000313" key="3">
    <source>
        <dbReference type="Proteomes" id="UP000664800"/>
    </source>
</evidence>
<accession>A0A8I1SXF2</accession>
<evidence type="ECO:0000313" key="2">
    <source>
        <dbReference type="EMBL" id="MBN8744549.1"/>
    </source>
</evidence>
<dbReference type="InterPro" id="IPR014147">
    <property type="entry name" value="T4SS_TrbJ"/>
</dbReference>
<sequence>MSTMTLKKCILALAAIATLGAAPAHATGMIAGATFPEQIVQELTLVEQYATQAQQLQAQFQMVYNQAMNLKNLPTQMWPNVSGQLQSLVNLIGQAQGLTYAAQNTAAGVQQQYGVNGQDYQTNLSQWNGNLTSQIQQALNSFGLQAQDFQTQQQALQQIQNASQSATGRMQVMQAGNQIAGLMVNQLQGLQQTIMTNGQVQMNAIGAKNAQDLQKNQINQSFLNGSTGAGFY</sequence>
<dbReference type="EMBL" id="JAFKMR010000018">
    <property type="protein sequence ID" value="MBN8744549.1"/>
    <property type="molecule type" value="Genomic_DNA"/>
</dbReference>